<dbReference type="Proteomes" id="UP000001036">
    <property type="component" value="Chromosome"/>
</dbReference>
<keyword evidence="2" id="KW-0449">Lipoprotein</keyword>
<dbReference type="HOGENOM" id="CLU_128216_0_0_6"/>
<dbReference type="EMBL" id="CP000934">
    <property type="protein sequence ID" value="ACE83674.1"/>
    <property type="molecule type" value="Genomic_DNA"/>
</dbReference>
<dbReference type="AlphaFoldDB" id="B3PDU5"/>
<reference evidence="2 3" key="1">
    <citation type="journal article" date="2008" name="J. Bacteriol.">
        <title>Insights into plant cell wall degradation from the genome sequence of the soil bacterium Cellvibrio japonicus.</title>
        <authorList>
            <person name="Deboy R.T."/>
            <person name="Mongodin E.F."/>
            <person name="Fouts D.E."/>
            <person name="Tailford L.E."/>
            <person name="Khouri H."/>
            <person name="Emerson J.B."/>
            <person name="Mohamoud Y."/>
            <person name="Watkins K."/>
            <person name="Henrissat B."/>
            <person name="Gilbert H.J."/>
            <person name="Nelson K.E."/>
        </authorList>
    </citation>
    <scope>NUCLEOTIDE SEQUENCE [LARGE SCALE GENOMIC DNA]</scope>
    <source>
        <strain evidence="2 3">Ueda107</strain>
    </source>
</reference>
<protein>
    <submittedName>
        <fullName evidence="2">Putative lipoprotein</fullName>
    </submittedName>
</protein>
<organism evidence="2 3">
    <name type="scientific">Cellvibrio japonicus (strain Ueda107)</name>
    <name type="common">Pseudomonas fluorescens subsp. cellulosa</name>
    <dbReference type="NCBI Taxonomy" id="498211"/>
    <lineage>
        <taxon>Bacteria</taxon>
        <taxon>Pseudomonadati</taxon>
        <taxon>Pseudomonadota</taxon>
        <taxon>Gammaproteobacteria</taxon>
        <taxon>Cellvibrionales</taxon>
        <taxon>Cellvibrionaceae</taxon>
        <taxon>Cellvibrio</taxon>
    </lineage>
</organism>
<proteinExistence type="predicted"/>
<evidence type="ECO:0000313" key="3">
    <source>
        <dbReference type="Proteomes" id="UP000001036"/>
    </source>
</evidence>
<evidence type="ECO:0000313" key="2">
    <source>
        <dbReference type="EMBL" id="ACE83674.1"/>
    </source>
</evidence>
<gene>
    <name evidence="2" type="ordered locus">CJA_3148</name>
</gene>
<dbReference type="eggNOG" id="ENOG50338FV">
    <property type="taxonomic scope" value="Bacteria"/>
</dbReference>
<dbReference type="OrthoDB" id="5587540at2"/>
<dbReference type="RefSeq" id="WP_012488725.1">
    <property type="nucleotide sequence ID" value="NC_010995.1"/>
</dbReference>
<sequence>MIRTASSLIVVAVFAALLVACSSPGRSYINDSIQETLEVEILPNTSKMFVYRLRMPQQPDRIQVATSGGPARPPMQGGIQINRSTPERLLENVAYVVRQSGYCREGFMELDRSLAPSHLWVKGECKEGATGEDQERFGRQQVLTSDHWRQRQ</sequence>
<feature type="region of interest" description="Disordered" evidence="1">
    <location>
        <begin position="130"/>
        <end position="152"/>
    </location>
</feature>
<dbReference type="STRING" id="498211.CJA_3148"/>
<name>B3PDU5_CELJU</name>
<keyword evidence="3" id="KW-1185">Reference proteome</keyword>
<evidence type="ECO:0000256" key="1">
    <source>
        <dbReference type="SAM" id="MobiDB-lite"/>
    </source>
</evidence>
<dbReference type="KEGG" id="cja:CJA_3148"/>
<dbReference type="PROSITE" id="PS51257">
    <property type="entry name" value="PROKAR_LIPOPROTEIN"/>
    <property type="match status" value="1"/>
</dbReference>
<accession>B3PDU5</accession>